<dbReference type="AlphaFoldDB" id="A0A655J107"/>
<evidence type="ECO:0000313" key="2">
    <source>
        <dbReference type="Proteomes" id="UP000044938"/>
    </source>
</evidence>
<gene>
    <name evidence="1" type="primary">recO</name>
    <name evidence="1" type="ORF">ERS007720_02341</name>
</gene>
<protein>
    <submittedName>
        <fullName evidence="1">DNA repair protein</fullName>
    </submittedName>
</protein>
<organism evidence="1 2">
    <name type="scientific">Mycobacterium tuberculosis</name>
    <dbReference type="NCBI Taxonomy" id="1773"/>
    <lineage>
        <taxon>Bacteria</taxon>
        <taxon>Bacillati</taxon>
        <taxon>Actinomycetota</taxon>
        <taxon>Actinomycetes</taxon>
        <taxon>Mycobacteriales</taxon>
        <taxon>Mycobacteriaceae</taxon>
        <taxon>Mycobacterium</taxon>
        <taxon>Mycobacterium tuberculosis complex</taxon>
    </lineage>
</organism>
<accession>A0A655J107</accession>
<reference evidence="1 2" key="1">
    <citation type="submission" date="2015-03" db="EMBL/GenBank/DDBJ databases">
        <authorList>
            <consortium name="Pathogen Informatics"/>
        </authorList>
    </citation>
    <scope>NUCLEOTIDE SEQUENCE [LARGE SCALE GENOMIC DNA]</scope>
    <source>
        <strain evidence="1 2">M09401471</strain>
    </source>
</reference>
<proteinExistence type="predicted"/>
<dbReference type="EMBL" id="CSAJ01000295">
    <property type="protein sequence ID" value="COW32150.1"/>
    <property type="molecule type" value="Genomic_DNA"/>
</dbReference>
<dbReference type="Proteomes" id="UP000044938">
    <property type="component" value="Unassembled WGS sequence"/>
</dbReference>
<name>A0A655J107_MYCTX</name>
<sequence>MAAHLQWHLERQLKTLPLVERFYQADRSVAERRAALIGQDIAGG</sequence>
<evidence type="ECO:0000313" key="1">
    <source>
        <dbReference type="EMBL" id="COW32150.1"/>
    </source>
</evidence>